<evidence type="ECO:0000313" key="4">
    <source>
        <dbReference type="Proteomes" id="UP000187941"/>
    </source>
</evidence>
<dbReference type="AlphaFoldDB" id="A0A1P9X254"/>
<dbReference type="KEGG" id="smon:AWR27_21730"/>
<feature type="chain" id="PRO_5013179365" description="Secretion system C-terminal sorting domain-containing protein" evidence="1">
    <location>
        <begin position="25"/>
        <end position="265"/>
    </location>
</feature>
<reference evidence="3 4" key="1">
    <citation type="submission" date="2016-01" db="EMBL/GenBank/DDBJ databases">
        <authorList>
            <person name="Oliw E.H."/>
        </authorList>
    </citation>
    <scope>NUCLEOTIDE SEQUENCE [LARGE SCALE GENOMIC DNA]</scope>
    <source>
        <strain evidence="3 4">DY10</strain>
    </source>
</reference>
<evidence type="ECO:0000313" key="3">
    <source>
        <dbReference type="EMBL" id="AQG81691.1"/>
    </source>
</evidence>
<feature type="domain" description="Secretion system C-terminal sorting" evidence="2">
    <location>
        <begin position="191"/>
        <end position="264"/>
    </location>
</feature>
<dbReference type="NCBIfam" id="TIGR04183">
    <property type="entry name" value="Por_Secre_tail"/>
    <property type="match status" value="1"/>
</dbReference>
<accession>A0A1P9X254</accession>
<keyword evidence="4" id="KW-1185">Reference proteome</keyword>
<name>A0A1P9X254_9BACT</name>
<dbReference type="STRING" id="1178516.AWR27_21730"/>
<dbReference type="InterPro" id="IPR026444">
    <property type="entry name" value="Secre_tail"/>
</dbReference>
<organism evidence="3 4">
    <name type="scientific">Spirosoma montaniterrae</name>
    <dbReference type="NCBI Taxonomy" id="1178516"/>
    <lineage>
        <taxon>Bacteria</taxon>
        <taxon>Pseudomonadati</taxon>
        <taxon>Bacteroidota</taxon>
        <taxon>Cytophagia</taxon>
        <taxon>Cytophagales</taxon>
        <taxon>Cytophagaceae</taxon>
        <taxon>Spirosoma</taxon>
    </lineage>
</organism>
<evidence type="ECO:0000259" key="2">
    <source>
        <dbReference type="Pfam" id="PF18962"/>
    </source>
</evidence>
<feature type="signal peptide" evidence="1">
    <location>
        <begin position="1"/>
        <end position="24"/>
    </location>
</feature>
<protein>
    <recommendedName>
        <fullName evidence="2">Secretion system C-terminal sorting domain-containing protein</fullName>
    </recommendedName>
</protein>
<proteinExistence type="predicted"/>
<keyword evidence="1" id="KW-0732">Signal</keyword>
<dbReference type="Proteomes" id="UP000187941">
    <property type="component" value="Chromosome"/>
</dbReference>
<dbReference type="EMBL" id="CP014263">
    <property type="protein sequence ID" value="AQG81691.1"/>
    <property type="molecule type" value="Genomic_DNA"/>
</dbReference>
<dbReference type="RefSeq" id="WP_077133160.1">
    <property type="nucleotide sequence ID" value="NZ_CP014263.1"/>
</dbReference>
<dbReference type="OrthoDB" id="963292at2"/>
<gene>
    <name evidence="3" type="ORF">AWR27_21730</name>
</gene>
<evidence type="ECO:0000256" key="1">
    <source>
        <dbReference type="SAM" id="SignalP"/>
    </source>
</evidence>
<sequence>MKKTVFIGCRFALAFTLAGGLATAQQAESPKAQPQKDEVTVKIIERNGNDVRETERTYRIDGMTDPQRDAMVTKLVDSLKAARKDGRQRQLTIIVEENADREVIRERNRTDRNRMQGDAYTFRNRAPRNGRDYRTFEYRRNADSLADRFKRFEFQFPRDWDRQLARPFEDWARNVGGKPSTIRGLEAFPNNPDRNQLNVRFTAPAKGDVSIVVTNPKGKEVAKRDLRDFSGEFVGQIDLGRNPKGTYFVTVTQNEDGAVKRIVVE</sequence>
<dbReference type="Pfam" id="PF18962">
    <property type="entry name" value="Por_Secre_tail"/>
    <property type="match status" value="1"/>
</dbReference>